<accession>A0ABV2JM46</accession>
<sequence>MTATGRRIFSLDAGRKYFSLEELKTLVAKAAQLGYTDIHLLLGNEGLRFVLDDMSLEVAGQSYPHDAVVEAIRIGNECYYAEDNGRYLTEGELTSLIHQAAELGLGFIPAINSPGHMNAMLTAMEHLGVESPRHHYGDMTSRQTLDLDNEVACAFVKELLSKYLVYFRDKSDYFTIGADEFANDLYVEAAAAKGITNGFSALQQVGEYKNFIAYVNDLASLVKSFGMTPIVFNDGFYFAGDTTYPLDKDVMISYWTSGWEGYDVAKPALLHQQGHVLLNTSDKWYHVLGRLVEEDGFYHVAQTKAGVAQVPLDQLPSQESGEIPQWGAMFAVWSDQPEKEYQEAIILELMEDFARNFEK</sequence>
<dbReference type="PANTHER" id="PTHR43678:SF1">
    <property type="entry name" value="BETA-N-ACETYLHEXOSAMINIDASE"/>
    <property type="match status" value="1"/>
</dbReference>
<dbReference type="EMBL" id="JBEPMK010000006">
    <property type="protein sequence ID" value="MET3645000.1"/>
    <property type="molecule type" value="Genomic_DNA"/>
</dbReference>
<dbReference type="Gene3D" id="3.20.20.80">
    <property type="entry name" value="Glycosidases"/>
    <property type="match status" value="1"/>
</dbReference>
<evidence type="ECO:0000259" key="3">
    <source>
        <dbReference type="Pfam" id="PF00728"/>
    </source>
</evidence>
<dbReference type="RefSeq" id="WP_354281471.1">
    <property type="nucleotide sequence ID" value="NZ_JBEPMK010000006.1"/>
</dbReference>
<evidence type="ECO:0000313" key="4">
    <source>
        <dbReference type="EMBL" id="MET3645000.1"/>
    </source>
</evidence>
<evidence type="ECO:0000313" key="5">
    <source>
        <dbReference type="Proteomes" id="UP001549055"/>
    </source>
</evidence>
<protein>
    <submittedName>
        <fullName evidence="4">N-acetyl-beta-hexosaminidase</fullName>
    </submittedName>
</protein>
<comment type="similarity">
    <text evidence="1">Belongs to the glycosyl hydrolase 20 family.</text>
</comment>
<keyword evidence="2" id="KW-0378">Hydrolase</keyword>
<evidence type="ECO:0000256" key="2">
    <source>
        <dbReference type="ARBA" id="ARBA00022801"/>
    </source>
</evidence>
<dbReference type="SUPFAM" id="SSF51445">
    <property type="entry name" value="(Trans)glycosidases"/>
    <property type="match status" value="1"/>
</dbReference>
<dbReference type="Pfam" id="PF00728">
    <property type="entry name" value="Glyco_hydro_20"/>
    <property type="match status" value="1"/>
</dbReference>
<organism evidence="4 5">
    <name type="scientific">Streptococcus gallinaceus</name>
    <dbReference type="NCBI Taxonomy" id="165758"/>
    <lineage>
        <taxon>Bacteria</taxon>
        <taxon>Bacillati</taxon>
        <taxon>Bacillota</taxon>
        <taxon>Bacilli</taxon>
        <taxon>Lactobacillales</taxon>
        <taxon>Streptococcaceae</taxon>
        <taxon>Streptococcus</taxon>
    </lineage>
</organism>
<dbReference type="InterPro" id="IPR052764">
    <property type="entry name" value="GH20_Enzymes"/>
</dbReference>
<keyword evidence="5" id="KW-1185">Reference proteome</keyword>
<reference evidence="4 5" key="1">
    <citation type="submission" date="2024-06" db="EMBL/GenBank/DDBJ databases">
        <title>Genomic Encyclopedia of Type Strains, Phase IV (KMG-IV): sequencing the most valuable type-strain genomes for metagenomic binning, comparative biology and taxonomic classification.</title>
        <authorList>
            <person name="Goeker M."/>
        </authorList>
    </citation>
    <scope>NUCLEOTIDE SEQUENCE [LARGE SCALE GENOMIC DNA]</scope>
    <source>
        <strain evidence="4 5">DSM 15349</strain>
    </source>
</reference>
<dbReference type="InterPro" id="IPR015883">
    <property type="entry name" value="Glyco_hydro_20_cat"/>
</dbReference>
<gene>
    <name evidence="4" type="ORF">ABID27_001643</name>
</gene>
<evidence type="ECO:0000256" key="1">
    <source>
        <dbReference type="ARBA" id="ARBA00006285"/>
    </source>
</evidence>
<dbReference type="Proteomes" id="UP001549055">
    <property type="component" value="Unassembled WGS sequence"/>
</dbReference>
<dbReference type="InterPro" id="IPR017853">
    <property type="entry name" value="GH"/>
</dbReference>
<name>A0ABV2JM46_9STRE</name>
<comment type="caution">
    <text evidence="4">The sequence shown here is derived from an EMBL/GenBank/DDBJ whole genome shotgun (WGS) entry which is preliminary data.</text>
</comment>
<proteinExistence type="inferred from homology"/>
<dbReference type="CDD" id="cd06564">
    <property type="entry name" value="GH20_DspB_LnbB-like"/>
    <property type="match status" value="1"/>
</dbReference>
<feature type="domain" description="Glycoside hydrolase family 20 catalytic" evidence="3">
    <location>
        <begin position="7"/>
        <end position="337"/>
    </location>
</feature>
<dbReference type="PANTHER" id="PTHR43678">
    <property type="entry name" value="PUTATIVE (AFU_ORTHOLOGUE AFUA_2G00640)-RELATED"/>
    <property type="match status" value="1"/>
</dbReference>